<comment type="caution">
    <text evidence="1">The sequence shown here is derived from an EMBL/GenBank/DDBJ whole genome shotgun (WGS) entry which is preliminary data.</text>
</comment>
<gene>
    <name evidence="1" type="ORF">IFM89_010905</name>
</gene>
<dbReference type="EMBL" id="JADFTS010000002">
    <property type="protein sequence ID" value="KAF9620170.1"/>
    <property type="molecule type" value="Genomic_DNA"/>
</dbReference>
<evidence type="ECO:0000313" key="1">
    <source>
        <dbReference type="EMBL" id="KAF9620170.1"/>
    </source>
</evidence>
<keyword evidence="2" id="KW-1185">Reference proteome</keyword>
<organism evidence="1 2">
    <name type="scientific">Coptis chinensis</name>
    <dbReference type="NCBI Taxonomy" id="261450"/>
    <lineage>
        <taxon>Eukaryota</taxon>
        <taxon>Viridiplantae</taxon>
        <taxon>Streptophyta</taxon>
        <taxon>Embryophyta</taxon>
        <taxon>Tracheophyta</taxon>
        <taxon>Spermatophyta</taxon>
        <taxon>Magnoliopsida</taxon>
        <taxon>Ranunculales</taxon>
        <taxon>Ranunculaceae</taxon>
        <taxon>Coptidoideae</taxon>
        <taxon>Coptis</taxon>
    </lineage>
</organism>
<proteinExistence type="predicted"/>
<name>A0A835M5P0_9MAGN</name>
<sequence length="77" mass="8502">MWKSIMASVSAFQCEGFSLPTTSLKSLLLKRTPIYDNSEKPSCAGGTMRALSQVPMARAVAQEYQAHATQKQHYAHN</sequence>
<dbReference type="Proteomes" id="UP000631114">
    <property type="component" value="Unassembled WGS sequence"/>
</dbReference>
<accession>A0A835M5P0</accession>
<dbReference type="AlphaFoldDB" id="A0A835M5P0"/>
<protein>
    <submittedName>
        <fullName evidence="1">Uncharacterized protein</fullName>
    </submittedName>
</protein>
<reference evidence="1 2" key="1">
    <citation type="submission" date="2020-10" db="EMBL/GenBank/DDBJ databases">
        <title>The Coptis chinensis genome and diversification of protoberbering-type alkaloids.</title>
        <authorList>
            <person name="Wang B."/>
            <person name="Shu S."/>
            <person name="Song C."/>
            <person name="Liu Y."/>
        </authorList>
    </citation>
    <scope>NUCLEOTIDE SEQUENCE [LARGE SCALE GENOMIC DNA]</scope>
    <source>
        <strain evidence="1">HL-2020</strain>
        <tissue evidence="1">Leaf</tissue>
    </source>
</reference>
<evidence type="ECO:0000313" key="2">
    <source>
        <dbReference type="Proteomes" id="UP000631114"/>
    </source>
</evidence>